<sequence length="603" mass="66825">MEGSGLGFRQPGQVRKEAAVTNQPEVGVPPPFFDCTIMAEEEKQEQYVVLARKYRPQNFEDLLGQDALVQTLTNAIKSNRLHHAYILTGIRGVGKTTTARLIAKALNCIGPDGNSGPTTHPCGICENCKSIAAGRNIDVLELDAASRTGVDDIRDILDGVRYKPTNCRYKIYIIDEVHMLSKNAFNALLKTLEEPPAHVKFIFATTEIRKVPVTVLSRCQRFDLQRLKIEDLMKLFNKIVAAENLKADEEALHMIAAAADGSARDGLSLLDQAISLGSGKVRTDIVKEMLGMADRGQAFEIFSKLLNGDMAELVKKLQEVYKNGANPTAIINDLINITHLLTKVLLIPAFINDEKLSETEKTFLKETSAKTNIALLSKIWQMLIKGLSELQTAPVPIDALEMILIRIAYSANLPTPAELLESVKKKSSLGQLSGFNSQRAVAVPVSVTSFKAEAPTTNEQTRFDKVADFINYLEENKQARLVYTMKNDIEVVEFGNGVMKFKASERISSDFLTTINKFLENSTGRKWSLDIIPGEVILSIANIESAQKEADKKNVAENPLVKAILEEFKGAKIETLTRKVDVDESNNNYDNNNDDEFISEDFN</sequence>
<proteinExistence type="inferred from homology"/>
<dbReference type="NCBIfam" id="NF006585">
    <property type="entry name" value="PRK09111.1"/>
    <property type="match status" value="1"/>
</dbReference>
<dbReference type="InterPro" id="IPR050238">
    <property type="entry name" value="DNA_Rep/Repair_Clamp_Loader"/>
</dbReference>
<dbReference type="NCBIfam" id="NF004046">
    <property type="entry name" value="PRK05563.1"/>
    <property type="match status" value="1"/>
</dbReference>
<keyword evidence="2 11" id="KW-0808">Transferase</keyword>
<evidence type="ECO:0000256" key="10">
    <source>
        <dbReference type="ARBA" id="ARBA00049244"/>
    </source>
</evidence>
<dbReference type="FunFam" id="1.10.8.60:FF:000013">
    <property type="entry name" value="DNA polymerase III subunit gamma/tau"/>
    <property type="match status" value="1"/>
</dbReference>
<evidence type="ECO:0000313" key="14">
    <source>
        <dbReference type="EMBL" id="QJR98189.1"/>
    </source>
</evidence>
<dbReference type="CDD" id="cd18137">
    <property type="entry name" value="HLD_clamp_pol_III_gamma_tau"/>
    <property type="match status" value="1"/>
</dbReference>
<dbReference type="CDD" id="cd00009">
    <property type="entry name" value="AAA"/>
    <property type="match status" value="1"/>
</dbReference>
<evidence type="ECO:0000256" key="1">
    <source>
        <dbReference type="ARBA" id="ARBA00006360"/>
    </source>
</evidence>
<dbReference type="GO" id="GO:0046872">
    <property type="term" value="F:metal ion binding"/>
    <property type="evidence" value="ECO:0007669"/>
    <property type="project" value="UniProtKB-KW"/>
</dbReference>
<evidence type="ECO:0000256" key="4">
    <source>
        <dbReference type="ARBA" id="ARBA00022705"/>
    </source>
</evidence>
<evidence type="ECO:0000256" key="6">
    <source>
        <dbReference type="ARBA" id="ARBA00022741"/>
    </source>
</evidence>
<keyword evidence="3 11" id="KW-0548">Nucleotidyltransferase</keyword>
<comment type="similarity">
    <text evidence="1 11">Belongs to the DnaX/STICHEL family.</text>
</comment>
<evidence type="ECO:0000256" key="7">
    <source>
        <dbReference type="ARBA" id="ARBA00022833"/>
    </source>
</evidence>
<dbReference type="InterPro" id="IPR003593">
    <property type="entry name" value="AAA+_ATPase"/>
</dbReference>
<dbReference type="GO" id="GO:0006261">
    <property type="term" value="P:DNA-templated DNA replication"/>
    <property type="evidence" value="ECO:0007669"/>
    <property type="project" value="TreeGrafter"/>
</dbReference>
<dbReference type="InterPro" id="IPR045085">
    <property type="entry name" value="HLD_clamp_pol_III_gamma_tau"/>
</dbReference>
<protein>
    <recommendedName>
        <fullName evidence="11">DNA polymerase III subunit gamma/tau</fullName>
        <ecNumber evidence="11">2.7.7.7</ecNumber>
    </recommendedName>
</protein>
<evidence type="ECO:0000256" key="3">
    <source>
        <dbReference type="ARBA" id="ARBA00022695"/>
    </source>
</evidence>
<evidence type="ECO:0000259" key="13">
    <source>
        <dbReference type="SMART" id="SM00382"/>
    </source>
</evidence>
<keyword evidence="6 11" id="KW-0547">Nucleotide-binding</keyword>
<dbReference type="Pfam" id="PF12169">
    <property type="entry name" value="DNA_pol3_gamma3"/>
    <property type="match status" value="1"/>
</dbReference>
<keyword evidence="5" id="KW-0479">Metal-binding</keyword>
<reference evidence="14" key="1">
    <citation type="submission" date="2020-01" db="EMBL/GenBank/DDBJ databases">
        <title>Gastrointestinal microbiota of LL stock colony Peromyscus leucopus.</title>
        <authorList>
            <person name="Milovic A."/>
            <person name="Bassam K."/>
            <person name="Keay E."/>
            <person name="Barbour A.G."/>
        </authorList>
    </citation>
    <scope>NUCLEOTIDE SEQUENCE</scope>
    <source>
        <strain evidence="14">LL90</strain>
    </source>
</reference>
<evidence type="ECO:0000256" key="11">
    <source>
        <dbReference type="RuleBase" id="RU364063"/>
    </source>
</evidence>
<dbReference type="InterPro" id="IPR022107">
    <property type="entry name" value="DNA_pol_III_gamma/tau_C"/>
</dbReference>
<comment type="catalytic activity">
    <reaction evidence="10 11">
        <text>DNA(n) + a 2'-deoxyribonucleoside 5'-triphosphate = DNA(n+1) + diphosphate</text>
        <dbReference type="Rhea" id="RHEA:22508"/>
        <dbReference type="Rhea" id="RHEA-COMP:17339"/>
        <dbReference type="Rhea" id="RHEA-COMP:17340"/>
        <dbReference type="ChEBI" id="CHEBI:33019"/>
        <dbReference type="ChEBI" id="CHEBI:61560"/>
        <dbReference type="ChEBI" id="CHEBI:173112"/>
        <dbReference type="EC" id="2.7.7.7"/>
    </reaction>
</comment>
<dbReference type="SMART" id="SM00382">
    <property type="entry name" value="AAA"/>
    <property type="match status" value="1"/>
</dbReference>
<dbReference type="Gene3D" id="1.20.272.10">
    <property type="match status" value="1"/>
</dbReference>
<feature type="region of interest" description="Disordered" evidence="12">
    <location>
        <begin position="582"/>
        <end position="603"/>
    </location>
</feature>
<dbReference type="GO" id="GO:0003887">
    <property type="term" value="F:DNA-directed DNA polymerase activity"/>
    <property type="evidence" value="ECO:0007669"/>
    <property type="project" value="UniProtKB-KW"/>
</dbReference>
<evidence type="ECO:0000256" key="12">
    <source>
        <dbReference type="SAM" id="MobiDB-lite"/>
    </source>
</evidence>
<dbReference type="Pfam" id="PF12362">
    <property type="entry name" value="DUF3646"/>
    <property type="match status" value="1"/>
</dbReference>
<evidence type="ECO:0000256" key="9">
    <source>
        <dbReference type="ARBA" id="ARBA00022932"/>
    </source>
</evidence>
<dbReference type="InterPro" id="IPR027417">
    <property type="entry name" value="P-loop_NTPase"/>
</dbReference>
<organism evidence="14">
    <name type="scientific">uncultured Alphaproteobacteria bacterium</name>
    <dbReference type="NCBI Taxonomy" id="91750"/>
    <lineage>
        <taxon>Bacteria</taxon>
        <taxon>Pseudomonadati</taxon>
        <taxon>Pseudomonadota</taxon>
        <taxon>Alphaproteobacteria</taxon>
        <taxon>environmental samples</taxon>
    </lineage>
</organism>
<keyword evidence="4 11" id="KW-0235">DNA replication</keyword>
<accession>A0A6M4NN50</accession>
<dbReference type="SUPFAM" id="SSF48019">
    <property type="entry name" value="post-AAA+ oligomerization domain-like"/>
    <property type="match status" value="1"/>
</dbReference>
<evidence type="ECO:0000256" key="8">
    <source>
        <dbReference type="ARBA" id="ARBA00022840"/>
    </source>
</evidence>
<dbReference type="Gene3D" id="3.40.50.300">
    <property type="entry name" value="P-loop containing nucleotide triphosphate hydrolases"/>
    <property type="match status" value="1"/>
</dbReference>
<dbReference type="InterPro" id="IPR008921">
    <property type="entry name" value="DNA_pol3_clamp-load_cplx_C"/>
</dbReference>
<keyword evidence="9 11" id="KW-0239">DNA-directed DNA polymerase</keyword>
<dbReference type="PANTHER" id="PTHR11669:SF0">
    <property type="entry name" value="PROTEIN STICHEL-LIKE 2"/>
    <property type="match status" value="1"/>
</dbReference>
<dbReference type="SUPFAM" id="SSF52540">
    <property type="entry name" value="P-loop containing nucleoside triphosphate hydrolases"/>
    <property type="match status" value="1"/>
</dbReference>
<dbReference type="PANTHER" id="PTHR11669">
    <property type="entry name" value="REPLICATION FACTOR C / DNA POLYMERASE III GAMMA-TAU SUBUNIT"/>
    <property type="match status" value="1"/>
</dbReference>
<dbReference type="NCBIfam" id="TIGR02397">
    <property type="entry name" value="dnaX_nterm"/>
    <property type="match status" value="1"/>
</dbReference>
<dbReference type="FunFam" id="3.40.50.300:FF:000014">
    <property type="entry name" value="DNA polymerase III subunit gamma/tau"/>
    <property type="match status" value="1"/>
</dbReference>
<dbReference type="GO" id="GO:0003677">
    <property type="term" value="F:DNA binding"/>
    <property type="evidence" value="ECO:0007669"/>
    <property type="project" value="InterPro"/>
</dbReference>
<comment type="function">
    <text evidence="11">DNA polymerase III is a complex, multichain enzyme responsible for most of the replicative synthesis in bacteria. This DNA polymerase also exhibits 3' to 5' exonuclease activity.</text>
</comment>
<dbReference type="InterPro" id="IPR012763">
    <property type="entry name" value="DNA_pol_III_sug/sutau_N"/>
</dbReference>
<keyword evidence="8 11" id="KW-0067">ATP-binding</keyword>
<dbReference type="EMBL" id="MN990729">
    <property type="protein sequence ID" value="QJR98189.1"/>
    <property type="molecule type" value="Genomic_DNA"/>
</dbReference>
<evidence type="ECO:0000256" key="5">
    <source>
        <dbReference type="ARBA" id="ARBA00022723"/>
    </source>
</evidence>
<dbReference type="AlphaFoldDB" id="A0A6M4NN50"/>
<name>A0A6M4NN50_9PROT</name>
<dbReference type="GO" id="GO:0009360">
    <property type="term" value="C:DNA polymerase III complex"/>
    <property type="evidence" value="ECO:0007669"/>
    <property type="project" value="InterPro"/>
</dbReference>
<dbReference type="InterPro" id="IPR022754">
    <property type="entry name" value="DNA_pol_III_gamma-3"/>
</dbReference>
<keyword evidence="7" id="KW-0862">Zinc</keyword>
<evidence type="ECO:0000256" key="2">
    <source>
        <dbReference type="ARBA" id="ARBA00022679"/>
    </source>
</evidence>
<dbReference type="Gene3D" id="1.10.8.60">
    <property type="match status" value="1"/>
</dbReference>
<comment type="subunit">
    <text evidence="11">DNA polymerase III contains a core (composed of alpha, epsilon and theta chains) that associates with a tau subunit. This core dimerizes to form the POLIII' complex. PolIII' associates with the gamma complex (composed of gamma, delta, delta', psi and chi chains) and with the beta chain to form the complete DNA polymerase III complex.</text>
</comment>
<feature type="domain" description="AAA+ ATPase" evidence="13">
    <location>
        <begin position="81"/>
        <end position="228"/>
    </location>
</feature>
<gene>
    <name evidence="11 14" type="primary">dnaX</name>
    <name evidence="14" type="ORF">PlAlph_1930</name>
</gene>
<dbReference type="Pfam" id="PF22608">
    <property type="entry name" value="DNAX_ATPase_lid"/>
    <property type="match status" value="1"/>
</dbReference>
<feature type="compositionally biased region" description="Acidic residues" evidence="12">
    <location>
        <begin position="592"/>
        <end position="603"/>
    </location>
</feature>
<dbReference type="GO" id="GO:0005524">
    <property type="term" value="F:ATP binding"/>
    <property type="evidence" value="ECO:0007669"/>
    <property type="project" value="UniProtKB-KW"/>
</dbReference>
<dbReference type="EC" id="2.7.7.7" evidence="11"/>
<dbReference type="Pfam" id="PF13177">
    <property type="entry name" value="DNA_pol3_delta2"/>
    <property type="match status" value="1"/>
</dbReference>